<comment type="caution">
    <text evidence="3">The sequence shown here is derived from an EMBL/GenBank/DDBJ whole genome shotgun (WGS) entry which is preliminary data.</text>
</comment>
<protein>
    <submittedName>
        <fullName evidence="3">Relaxase/mobilization nuclease domain-containing protein</fullName>
    </submittedName>
</protein>
<feature type="region of interest" description="Disordered" evidence="1">
    <location>
        <begin position="400"/>
        <end position="440"/>
    </location>
</feature>
<gene>
    <name evidence="3" type="ORF">ACFOGP_22795</name>
</gene>
<keyword evidence="4" id="KW-1185">Reference proteome</keyword>
<dbReference type="Pfam" id="PF03432">
    <property type="entry name" value="Relaxase"/>
    <property type="match status" value="1"/>
</dbReference>
<evidence type="ECO:0000256" key="1">
    <source>
        <dbReference type="SAM" id="MobiDB-lite"/>
    </source>
</evidence>
<reference evidence="4" key="1">
    <citation type="journal article" date="2019" name="Int. J. Syst. Evol. Microbiol.">
        <title>The Global Catalogue of Microorganisms (GCM) 10K type strain sequencing project: providing services to taxonomists for standard genome sequencing and annotation.</title>
        <authorList>
            <consortium name="The Broad Institute Genomics Platform"/>
            <consortium name="The Broad Institute Genome Sequencing Center for Infectious Disease"/>
            <person name="Wu L."/>
            <person name="Ma J."/>
        </authorList>
    </citation>
    <scope>NUCLEOTIDE SEQUENCE [LARGE SCALE GENOMIC DNA]</scope>
    <source>
        <strain evidence="4">KCTC 52366</strain>
    </source>
</reference>
<dbReference type="RefSeq" id="WP_275632523.1">
    <property type="nucleotide sequence ID" value="NZ_JARGYD010000003.1"/>
</dbReference>
<evidence type="ECO:0000259" key="2">
    <source>
        <dbReference type="Pfam" id="PF03432"/>
    </source>
</evidence>
<feature type="domain" description="MobA/VirD2-like nuclease" evidence="2">
    <location>
        <begin position="25"/>
        <end position="146"/>
    </location>
</feature>
<dbReference type="Proteomes" id="UP001595632">
    <property type="component" value="Unassembled WGS sequence"/>
</dbReference>
<proteinExistence type="predicted"/>
<evidence type="ECO:0000313" key="3">
    <source>
        <dbReference type="EMBL" id="MFC3145568.1"/>
    </source>
</evidence>
<name>A0ABV7GZ28_9RHOB</name>
<organism evidence="3 4">
    <name type="scientific">Psychromarinibacter halotolerans</name>
    <dbReference type="NCBI Taxonomy" id="1775175"/>
    <lineage>
        <taxon>Bacteria</taxon>
        <taxon>Pseudomonadati</taxon>
        <taxon>Pseudomonadota</taxon>
        <taxon>Alphaproteobacteria</taxon>
        <taxon>Rhodobacterales</taxon>
        <taxon>Paracoccaceae</taxon>
        <taxon>Psychromarinibacter</taxon>
    </lineage>
</organism>
<sequence length="440" mass="51615">MILKAKERGNAPQLARYLLAMRDNDHVELHDMRGFISDDLIEAFGEADAIARGTRCEKHMFSMSFNPPEGANASIEDFEKAIEQVEAKLGLENQPRAIVFHEKDGRRHAHAVWSRIDSARMRALNLNHYKIKLRDVSRQLYLEHGWAMPRGLEDRRLRDPLTFTHEEWQQARRAGLDAKELKAVFKTVWEASDNRAAFEQALKERGFWLAKGDRRGFVAVDYRGEVYAVARYSGVKAKDVEAKLGDPNPLRTVDEVKAEIASGISSKLQEFIKDVERDAARRAAQIEFRKAEVVQRHREERLQLTEVHEKRWQAETRKRAERLPKGFSGIWHRLTGRYAKVRARNEHEALEALRRDRAEKDTLIVKQIKERQALQRDIHAHRKAAQHELLRLREDVTHYMRDDRPDPEFSRTRDREKDRVEEGRKRESVPRRRRRQGMEP</sequence>
<dbReference type="InterPro" id="IPR005094">
    <property type="entry name" value="Endonuclease_MobA/VirD2"/>
</dbReference>
<accession>A0ABV7GZ28</accession>
<dbReference type="EMBL" id="JBHRTB010000010">
    <property type="protein sequence ID" value="MFC3145568.1"/>
    <property type="molecule type" value="Genomic_DNA"/>
</dbReference>
<evidence type="ECO:0000313" key="4">
    <source>
        <dbReference type="Proteomes" id="UP001595632"/>
    </source>
</evidence>